<proteinExistence type="predicted"/>
<dbReference type="Gene3D" id="3.30.70.1430">
    <property type="entry name" value="Multidrug efflux transporter AcrB pore domain"/>
    <property type="match status" value="2"/>
</dbReference>
<protein>
    <submittedName>
        <fullName evidence="2">Acriflavin resistance protein</fullName>
    </submittedName>
</protein>
<evidence type="ECO:0000313" key="3">
    <source>
        <dbReference type="Proteomes" id="UP000006695"/>
    </source>
</evidence>
<feature type="transmembrane region" description="Helical" evidence="1">
    <location>
        <begin position="347"/>
        <end position="367"/>
    </location>
</feature>
<dbReference type="PANTHER" id="PTHR32063">
    <property type="match status" value="1"/>
</dbReference>
<dbReference type="Proteomes" id="UP000006695">
    <property type="component" value="Chromosome"/>
</dbReference>
<dbReference type="SUPFAM" id="SSF82693">
    <property type="entry name" value="Multidrug efflux transporter AcrB pore domain, PN1, PN2, PC1 and PC2 subdomains"/>
    <property type="match status" value="2"/>
</dbReference>
<dbReference type="SUPFAM" id="SSF82866">
    <property type="entry name" value="Multidrug efflux transporter AcrB transmembrane domain"/>
    <property type="match status" value="2"/>
</dbReference>
<dbReference type="InterPro" id="IPR001036">
    <property type="entry name" value="Acrflvin-R"/>
</dbReference>
<accession>A5G754</accession>
<dbReference type="OrthoDB" id="9798415at2"/>
<evidence type="ECO:0000313" key="2">
    <source>
        <dbReference type="EMBL" id="ABQ27622.1"/>
    </source>
</evidence>
<dbReference type="GO" id="GO:0042910">
    <property type="term" value="F:xenobiotic transmembrane transporter activity"/>
    <property type="evidence" value="ECO:0007669"/>
    <property type="project" value="TreeGrafter"/>
</dbReference>
<feature type="transmembrane region" description="Helical" evidence="1">
    <location>
        <begin position="974"/>
        <end position="997"/>
    </location>
</feature>
<feature type="transmembrane region" description="Helical" evidence="1">
    <location>
        <begin position="483"/>
        <end position="509"/>
    </location>
</feature>
<dbReference type="Pfam" id="PF00873">
    <property type="entry name" value="ACR_tran"/>
    <property type="match status" value="1"/>
</dbReference>
<reference evidence="2 3" key="1">
    <citation type="submission" date="2007-05" db="EMBL/GenBank/DDBJ databases">
        <title>Complete sequence of Geobacter uraniireducens Rf4.</title>
        <authorList>
            <consortium name="US DOE Joint Genome Institute"/>
            <person name="Copeland A."/>
            <person name="Lucas S."/>
            <person name="Lapidus A."/>
            <person name="Barry K."/>
            <person name="Detter J.C."/>
            <person name="Glavina del Rio T."/>
            <person name="Hammon N."/>
            <person name="Israni S."/>
            <person name="Dalin E."/>
            <person name="Tice H."/>
            <person name="Pitluck S."/>
            <person name="Chertkov O."/>
            <person name="Brettin T."/>
            <person name="Bruce D."/>
            <person name="Han C."/>
            <person name="Schmutz J."/>
            <person name="Larimer F."/>
            <person name="Land M."/>
            <person name="Hauser L."/>
            <person name="Kyrpides N."/>
            <person name="Mikhailova N."/>
            <person name="Shelobolina E."/>
            <person name="Aklujkar M."/>
            <person name="Lovley D."/>
            <person name="Richardson P."/>
        </authorList>
    </citation>
    <scope>NUCLEOTIDE SEQUENCE [LARGE SCALE GENOMIC DNA]</scope>
    <source>
        <strain evidence="2 3">Rf4</strain>
    </source>
</reference>
<dbReference type="PANTHER" id="PTHR32063:SF4">
    <property type="entry name" value="SLR6043 PROTEIN"/>
    <property type="match status" value="1"/>
</dbReference>
<dbReference type="RefSeq" id="WP_011940283.1">
    <property type="nucleotide sequence ID" value="NC_009483.1"/>
</dbReference>
<name>A5G754_GEOUR</name>
<organism evidence="2 3">
    <name type="scientific">Geotalea uraniireducens (strain Rf4)</name>
    <name type="common">Geobacter uraniireducens</name>
    <dbReference type="NCBI Taxonomy" id="351605"/>
    <lineage>
        <taxon>Bacteria</taxon>
        <taxon>Pseudomonadati</taxon>
        <taxon>Thermodesulfobacteriota</taxon>
        <taxon>Desulfuromonadia</taxon>
        <taxon>Geobacterales</taxon>
        <taxon>Geobacteraceae</taxon>
        <taxon>Geotalea</taxon>
    </lineage>
</organism>
<dbReference type="Gene3D" id="3.30.70.1320">
    <property type="entry name" value="Multidrug efflux transporter AcrB pore domain like"/>
    <property type="match status" value="1"/>
</dbReference>
<feature type="transmembrane region" description="Helical" evidence="1">
    <location>
        <begin position="372"/>
        <end position="391"/>
    </location>
</feature>
<dbReference type="STRING" id="351605.Gura_3466"/>
<dbReference type="PRINTS" id="PR00702">
    <property type="entry name" value="ACRIFLAVINRP"/>
</dbReference>
<dbReference type="Gene3D" id="1.20.1640.10">
    <property type="entry name" value="Multidrug efflux transporter AcrB transmembrane domain"/>
    <property type="match status" value="2"/>
</dbReference>
<feature type="transmembrane region" description="Helical" evidence="1">
    <location>
        <begin position="397"/>
        <end position="418"/>
    </location>
</feature>
<dbReference type="HOGENOM" id="CLU_002755_1_2_7"/>
<dbReference type="EMBL" id="CP000698">
    <property type="protein sequence ID" value="ABQ27622.1"/>
    <property type="molecule type" value="Genomic_DNA"/>
</dbReference>
<keyword evidence="1" id="KW-1133">Transmembrane helix</keyword>
<sequence>MIRWIIGSSLKLRLVVAALAVLLMVFGFSQLGELEELPVDVLPEFSRPHVEVQTEALGLSAEEIEALITTPMEADLLNGVSWVKEIRSESIPGLSSIVLIFEKGTDVMRARQMVQERLIGVYVLPNVATPPTMINPLSSVSRCMEIGLTSKTMSLIDMSVLARWTIKPRLMGVPGVANVSIWGQRERQLQVQVDPKRLRDEGVSLMQVIRTTGNALWVSPLTFLEASTPGTGGWIDTPNQRLGVRHVLPIKTAEDLGRVTIEDAPSKDLHDVATVVEDHQPLIGDAIVDDAPALMLVVEKFPWANTLEVTQEVEEALAALRPGLSGLEMNSSLFRPATFLELAVRNLSTALLIGAVLIIVALFAFFFNWRTALISIVALLVSVFAAGTVLYACWAKFNMLVIAGLIVTLGVIIDDAIVDTENIVRRLRQAREENNGKSTAAIIFEAAVEMRSPIIYATLIAVLALIPLLFLEGVSGAFWKPIAISYMLAMLASTAVAMTVTPALSLLFLRKDSLQRGDSPVMAMLRRIHSAIFGWAGRTPRLAFVAVCAVLVAGLVSIPFLRQESLLPDFKETDLVIRWEGGSGASLPAMSRITTLASRELRSIPGIRNVSAHEGRAIMSDKRAGINSGELWISIDPAADYDATVASVKEAVAGYPGLSPEVLTYLEAKVREELPGTGESFIVRVYGEDMKMIRSKAEEIQKVLAGINGIVDAKVQYPKEEPTLEIEVDLEKAKRYGLKPGDVRRAATTLASGLLVGNLFEEQKVFEVVVLGTPETRRSVNSIKDLLIDTPGGGHVRLQEVANVRITPAATVINRDAVARRMDVTASVHGRNPATVAADVNRGIQQVSFPLEYRAELLGEYAERLAARERVFAFAIAAAIGIFLLLQAFFLSWRLATVVFLTLPMALMGGVLAAFLSGGLISLGSIIGFFAVLGIAVRNCISLVSRYRHLDRHEDEPVSADLVQRGTSERSGTILMAAATTALAFSPLALFGNIAGLEIVQPMAIVVLGGLVTTTFFTLAGVPAIYLLFGTKREPDLELEVREAIPNGQGVEEVVPK</sequence>
<dbReference type="InterPro" id="IPR027463">
    <property type="entry name" value="AcrB_DN_DC_subdom"/>
</dbReference>
<gene>
    <name evidence="2" type="ordered locus">Gura_3466</name>
</gene>
<dbReference type="Gene3D" id="3.30.2090.10">
    <property type="entry name" value="Multidrug efflux transporter AcrB TolC docking domain, DN and DC subdomains"/>
    <property type="match status" value="2"/>
</dbReference>
<keyword evidence="1" id="KW-0472">Membrane</keyword>
<dbReference type="KEGG" id="gur:Gura_3466"/>
<keyword evidence="1" id="KW-0812">Transmembrane</keyword>
<dbReference type="AlphaFoldDB" id="A5G754"/>
<dbReference type="SUPFAM" id="SSF82714">
    <property type="entry name" value="Multidrug efflux transporter AcrB TolC docking domain, DN and DC subdomains"/>
    <property type="match status" value="1"/>
</dbReference>
<feature type="transmembrane region" description="Helical" evidence="1">
    <location>
        <begin position="911"/>
        <end position="937"/>
    </location>
</feature>
<dbReference type="GO" id="GO:0005886">
    <property type="term" value="C:plasma membrane"/>
    <property type="evidence" value="ECO:0007669"/>
    <property type="project" value="TreeGrafter"/>
</dbReference>
<feature type="transmembrane region" description="Helical" evidence="1">
    <location>
        <begin position="1003"/>
        <end position="1029"/>
    </location>
</feature>
<feature type="transmembrane region" description="Helical" evidence="1">
    <location>
        <begin position="871"/>
        <end position="891"/>
    </location>
</feature>
<keyword evidence="3" id="KW-1185">Reference proteome</keyword>
<dbReference type="Gene3D" id="3.30.70.1440">
    <property type="entry name" value="Multidrug efflux transporter AcrB pore domain"/>
    <property type="match status" value="1"/>
</dbReference>
<evidence type="ECO:0000256" key="1">
    <source>
        <dbReference type="SAM" id="Phobius"/>
    </source>
</evidence>
<feature type="transmembrane region" description="Helical" evidence="1">
    <location>
        <begin position="543"/>
        <end position="561"/>
    </location>
</feature>
<feature type="transmembrane region" description="Helical" evidence="1">
    <location>
        <begin position="454"/>
        <end position="471"/>
    </location>
</feature>